<dbReference type="AlphaFoldDB" id="A0A0F8XT97"/>
<dbReference type="Gene3D" id="2.60.40.2810">
    <property type="match status" value="1"/>
</dbReference>
<feature type="non-terminal residue" evidence="2">
    <location>
        <position position="385"/>
    </location>
</feature>
<dbReference type="EMBL" id="LAZR01057303">
    <property type="protein sequence ID" value="KKK72337.1"/>
    <property type="molecule type" value="Genomic_DNA"/>
</dbReference>
<name>A0A0F8XT97_9ZZZZ</name>
<accession>A0A0F8XT97</accession>
<dbReference type="Gene3D" id="2.60.120.380">
    <property type="match status" value="1"/>
</dbReference>
<sequence>YTVDKNRVLSVVDAGVLANDTDANCDLLTARLVAGPSHGELIFGEDGTFTYTPDDNFHGTDTFTYRACDDTLESDTATVTITVNQVNVAPEAEDDHYTTDENTALSIAAAGVLANDVDADGDALSAVLVEGPTHGQVQLAADGSFVYTPDEGFMGVDSFTYRASDGELDSDLASVSIAVAHDLGGIHVVELPHLNPAQGDIWYGFRTTRDALITLWAQGSDDVTITLYDANLNDVATWTPGNGNERIEWPAEDGQQYYFSLSGSDDDVNVHLANVIRVNNGHATLFGSQGDDVFELEADNLARAFEDGQSSPITIVINGVEFAINPAEITSFSIDGAEGEDRVLIRGSAGDDVLRMNPTSATLTGPGYRVDVINTAYITVVGNGG</sequence>
<dbReference type="Pfam" id="PF17803">
    <property type="entry name" value="Cadherin_4"/>
    <property type="match status" value="2"/>
</dbReference>
<dbReference type="SUPFAM" id="SSF51120">
    <property type="entry name" value="beta-Roll"/>
    <property type="match status" value="1"/>
</dbReference>
<feature type="non-terminal residue" evidence="2">
    <location>
        <position position="1"/>
    </location>
</feature>
<dbReference type="Gene3D" id="2.60.40.3440">
    <property type="match status" value="1"/>
</dbReference>
<feature type="domain" description="RapA2 cadherin-like" evidence="1">
    <location>
        <begin position="1"/>
        <end position="51"/>
    </location>
</feature>
<reference evidence="2" key="1">
    <citation type="journal article" date="2015" name="Nature">
        <title>Complex archaea that bridge the gap between prokaryotes and eukaryotes.</title>
        <authorList>
            <person name="Spang A."/>
            <person name="Saw J.H."/>
            <person name="Jorgensen S.L."/>
            <person name="Zaremba-Niedzwiedzka K."/>
            <person name="Martijn J."/>
            <person name="Lind A.E."/>
            <person name="van Eijk R."/>
            <person name="Schleper C."/>
            <person name="Guy L."/>
            <person name="Ettema T.J."/>
        </authorList>
    </citation>
    <scope>NUCLEOTIDE SEQUENCE</scope>
</reference>
<dbReference type="InterPro" id="IPR040853">
    <property type="entry name" value="RapA2_cadherin-like"/>
</dbReference>
<evidence type="ECO:0000259" key="1">
    <source>
        <dbReference type="Pfam" id="PF17803"/>
    </source>
</evidence>
<feature type="domain" description="RapA2 cadherin-like" evidence="1">
    <location>
        <begin position="77"/>
        <end position="147"/>
    </location>
</feature>
<proteinExistence type="predicted"/>
<protein>
    <recommendedName>
        <fullName evidence="1">RapA2 cadherin-like domain-containing protein</fullName>
    </recommendedName>
</protein>
<evidence type="ECO:0000313" key="2">
    <source>
        <dbReference type="EMBL" id="KKK72337.1"/>
    </source>
</evidence>
<organism evidence="2">
    <name type="scientific">marine sediment metagenome</name>
    <dbReference type="NCBI Taxonomy" id="412755"/>
    <lineage>
        <taxon>unclassified sequences</taxon>
        <taxon>metagenomes</taxon>
        <taxon>ecological metagenomes</taxon>
    </lineage>
</organism>
<comment type="caution">
    <text evidence="2">The sequence shown here is derived from an EMBL/GenBank/DDBJ whole genome shotgun (WGS) entry which is preliminary data.</text>
</comment>
<dbReference type="InterPro" id="IPR011049">
    <property type="entry name" value="Serralysin-like_metalloprot_C"/>
</dbReference>
<dbReference type="NCBIfam" id="NF012211">
    <property type="entry name" value="tand_rpt_95"/>
    <property type="match status" value="2"/>
</dbReference>
<gene>
    <name evidence="2" type="ORF">LCGC14_2904880</name>
</gene>